<dbReference type="Pfam" id="PF24857">
    <property type="entry name" value="THR4_C"/>
    <property type="match status" value="1"/>
</dbReference>
<evidence type="ECO:0000256" key="6">
    <source>
        <dbReference type="ARBA" id="ARBA00018679"/>
    </source>
</evidence>
<dbReference type="InterPro" id="IPR036052">
    <property type="entry name" value="TrpB-like_PALP_sf"/>
</dbReference>
<dbReference type="InterPro" id="IPR029144">
    <property type="entry name" value="Thr_synth_N"/>
</dbReference>
<evidence type="ECO:0000256" key="5">
    <source>
        <dbReference type="ARBA" id="ARBA00013028"/>
    </source>
</evidence>
<dbReference type="InterPro" id="IPR001926">
    <property type="entry name" value="TrpB-like_PALP"/>
</dbReference>
<dbReference type="GO" id="GO:0009088">
    <property type="term" value="P:threonine biosynthetic process"/>
    <property type="evidence" value="ECO:0007669"/>
    <property type="project" value="UniProtKB-UniRule"/>
</dbReference>
<evidence type="ECO:0000256" key="4">
    <source>
        <dbReference type="ARBA" id="ARBA00005517"/>
    </source>
</evidence>
<evidence type="ECO:0000256" key="8">
    <source>
        <dbReference type="ARBA" id="ARBA00022697"/>
    </source>
</evidence>
<evidence type="ECO:0000256" key="9">
    <source>
        <dbReference type="ARBA" id="ARBA00022898"/>
    </source>
</evidence>
<dbReference type="Gene3D" id="3.90.1380.10">
    <property type="entry name" value="Threonine synthase, N-terminal domain"/>
    <property type="match status" value="1"/>
</dbReference>
<evidence type="ECO:0000313" key="17">
    <source>
        <dbReference type="Proteomes" id="UP000595220"/>
    </source>
</evidence>
<evidence type="ECO:0000256" key="12">
    <source>
        <dbReference type="NCBIfam" id="TIGR00260"/>
    </source>
</evidence>
<keyword evidence="8" id="KW-0791">Threonine biosynthesis</keyword>
<dbReference type="EMBL" id="CP066065">
    <property type="protein sequence ID" value="QQC43831.1"/>
    <property type="molecule type" value="Genomic_DNA"/>
</dbReference>
<dbReference type="PANTHER" id="PTHR42690">
    <property type="entry name" value="THREONINE SYNTHASE FAMILY MEMBER"/>
    <property type="match status" value="1"/>
</dbReference>
<dbReference type="InterPro" id="IPR000634">
    <property type="entry name" value="Ser/Thr_deHydtase_PyrdxlP-BS"/>
</dbReference>
<comment type="similarity">
    <text evidence="4">Belongs to the threonine synthase family.</text>
</comment>
<dbReference type="InterPro" id="IPR051166">
    <property type="entry name" value="Threonine_Synthase"/>
</dbReference>
<dbReference type="SUPFAM" id="SSF53686">
    <property type="entry name" value="Tryptophan synthase beta subunit-like PLP-dependent enzymes"/>
    <property type="match status" value="1"/>
</dbReference>
<dbReference type="Proteomes" id="UP000595220">
    <property type="component" value="Chromosome"/>
</dbReference>
<evidence type="ECO:0000313" key="16">
    <source>
        <dbReference type="EMBL" id="QQC43831.1"/>
    </source>
</evidence>
<keyword evidence="10 16" id="KW-0456">Lyase</keyword>
<dbReference type="PROSITE" id="PS00165">
    <property type="entry name" value="DEHYDRATASE_SER_THR"/>
    <property type="match status" value="1"/>
</dbReference>
<sequence length="487" mass="52443">MRYISTRRGSDAPTSSFSDILLEGLAPDGGLYLPEEYPTLEAPDLERLRVALREDGYAAMAARVLALFIDDIPAEDLAAMAARAYSAPSFSDPQIVPVTALEGAGVHLAHLSGGPTAAFKDMAMQLLGELFEYELTRCGDWLTVVGATSGDTGSSAEYALRARPGLSVVMLTPAGRMTAFQRAQMFSLPDDNIVNVAVDGVFDDCQDLVKAINMDADFKAAWHVGAVNSINWARLLAQVCYYVATWLRVTEEGADASSRVSVVVPTGNFGNVCAAHIARQMGLPLGALVVATNENDVLDEFFRTGVYRPRSRAHTLATSSPSMDISKASNFERFIFDLLGRDGDATRALFDRALGRDGFFDLSDTPEFASLRDTYGFVSGTSTHADRLAEIARTEKESGYLLDPHTADGMHVARALRGQIDGPLVVMETALPVKFADTIFEATRHLPPVPARFEGIEGQVERVTALANSADALKELIAQRISPGSPA</sequence>
<comment type="cofactor">
    <cofactor evidence="1 13">
        <name>pyridoxal 5'-phosphate</name>
        <dbReference type="ChEBI" id="CHEBI:597326"/>
    </cofactor>
</comment>
<evidence type="ECO:0000256" key="1">
    <source>
        <dbReference type="ARBA" id="ARBA00001933"/>
    </source>
</evidence>
<feature type="modified residue" description="N6-(pyridoxal phosphate)lysine" evidence="13">
    <location>
        <position position="120"/>
    </location>
</feature>
<keyword evidence="7" id="KW-0028">Amino-acid biosynthesis</keyword>
<feature type="domain" description="Tryptophan synthase beta chain-like PALP" evidence="14">
    <location>
        <begin position="106"/>
        <end position="344"/>
    </location>
</feature>
<proteinExistence type="inferred from homology"/>
<dbReference type="GO" id="GO:0030170">
    <property type="term" value="F:pyridoxal phosphate binding"/>
    <property type="evidence" value="ECO:0007669"/>
    <property type="project" value="InterPro"/>
</dbReference>
<feature type="domain" description="Threonine synthase N-terminal" evidence="15">
    <location>
        <begin position="2"/>
        <end position="85"/>
    </location>
</feature>
<evidence type="ECO:0000259" key="15">
    <source>
        <dbReference type="Pfam" id="PF14821"/>
    </source>
</evidence>
<comment type="function">
    <text evidence="2">Catalyzes the gamma-elimination of phosphate from L-phosphohomoserine and the beta-addition of water to produce L-threonine.</text>
</comment>
<dbReference type="Pfam" id="PF14821">
    <property type="entry name" value="Thr_synth_N"/>
    <property type="match status" value="1"/>
</dbReference>
<dbReference type="PANTHER" id="PTHR42690:SF1">
    <property type="entry name" value="THREONINE SYNTHASE-LIKE 2"/>
    <property type="match status" value="1"/>
</dbReference>
<comment type="pathway">
    <text evidence="3">Amino-acid biosynthesis; L-threonine biosynthesis; L-threonine from L-aspartate: step 5/5.</text>
</comment>
<evidence type="ECO:0000256" key="2">
    <source>
        <dbReference type="ARBA" id="ARBA00003648"/>
    </source>
</evidence>
<dbReference type="Pfam" id="PF00291">
    <property type="entry name" value="PALP"/>
    <property type="match status" value="1"/>
</dbReference>
<dbReference type="NCBIfam" id="TIGR00260">
    <property type="entry name" value="thrC"/>
    <property type="match status" value="1"/>
</dbReference>
<dbReference type="RefSeq" id="WP_074633060.1">
    <property type="nucleotide sequence ID" value="NZ_CP066065.1"/>
</dbReference>
<dbReference type="EC" id="4.2.3.1" evidence="5 12"/>
<dbReference type="InterPro" id="IPR004450">
    <property type="entry name" value="Thr_synthase-like"/>
</dbReference>
<evidence type="ECO:0000256" key="11">
    <source>
        <dbReference type="ARBA" id="ARBA00049144"/>
    </source>
</evidence>
<keyword evidence="9 13" id="KW-0663">Pyridoxal phosphate</keyword>
<evidence type="ECO:0000259" key="14">
    <source>
        <dbReference type="Pfam" id="PF00291"/>
    </source>
</evidence>
<evidence type="ECO:0000256" key="13">
    <source>
        <dbReference type="PIRSR" id="PIRSR604450-51"/>
    </source>
</evidence>
<evidence type="ECO:0000256" key="10">
    <source>
        <dbReference type="ARBA" id="ARBA00023239"/>
    </source>
</evidence>
<comment type="catalytic activity">
    <reaction evidence="11">
        <text>O-phospho-L-homoserine + H2O = L-threonine + phosphate</text>
        <dbReference type="Rhea" id="RHEA:10840"/>
        <dbReference type="ChEBI" id="CHEBI:15377"/>
        <dbReference type="ChEBI" id="CHEBI:43474"/>
        <dbReference type="ChEBI" id="CHEBI:57590"/>
        <dbReference type="ChEBI" id="CHEBI:57926"/>
        <dbReference type="EC" id="4.2.3.1"/>
    </reaction>
</comment>
<dbReference type="AlphaFoldDB" id="A0AAP9YBN0"/>
<reference evidence="16 17" key="1">
    <citation type="submission" date="2020-12" db="EMBL/GenBank/DDBJ databases">
        <title>FDA dAtabase for Regulatory Grade micrObial Sequences (FDA-ARGOS): Supporting development and validation of Infectious Disease Dx tests.</title>
        <authorList>
            <person name="Sproer C."/>
            <person name="Gronow S."/>
            <person name="Severitt S."/>
            <person name="Schroder I."/>
            <person name="Tallon L."/>
            <person name="Sadzewicz L."/>
            <person name="Zhao X."/>
            <person name="Boylan J."/>
            <person name="Ott S."/>
            <person name="Bowen H."/>
            <person name="Vavikolanu K."/>
            <person name="Mehta A."/>
            <person name="Aluvathingal J."/>
            <person name="Nadendla S."/>
            <person name="Lowell S."/>
            <person name="Myers T."/>
            <person name="Yan Y."/>
            <person name="Sichtig H."/>
        </authorList>
    </citation>
    <scope>NUCLEOTIDE SEQUENCE [LARGE SCALE GENOMIC DNA]</scope>
    <source>
        <strain evidence="16 17">FDAARGOS_985</strain>
    </source>
</reference>
<protein>
    <recommendedName>
        <fullName evidence="6 12">Threonine synthase</fullName>
        <ecNumber evidence="5 12">4.2.3.1</ecNumber>
    </recommendedName>
</protein>
<dbReference type="GO" id="GO:0004795">
    <property type="term" value="F:threonine synthase activity"/>
    <property type="evidence" value="ECO:0007669"/>
    <property type="project" value="UniProtKB-UniRule"/>
</dbReference>
<keyword evidence="17" id="KW-1185">Reference proteome</keyword>
<gene>
    <name evidence="16" type="ORF">I6H42_08715</name>
</gene>
<accession>A0AAP9YBN0</accession>
<organism evidence="16 17">
    <name type="scientific">Schaalia meyeri</name>
    <dbReference type="NCBI Taxonomy" id="52773"/>
    <lineage>
        <taxon>Bacteria</taxon>
        <taxon>Bacillati</taxon>
        <taxon>Actinomycetota</taxon>
        <taxon>Actinomycetes</taxon>
        <taxon>Actinomycetales</taxon>
        <taxon>Actinomycetaceae</taxon>
        <taxon>Schaalia</taxon>
    </lineage>
</organism>
<evidence type="ECO:0000256" key="7">
    <source>
        <dbReference type="ARBA" id="ARBA00022605"/>
    </source>
</evidence>
<dbReference type="Gene3D" id="3.40.50.1100">
    <property type="match status" value="2"/>
</dbReference>
<evidence type="ECO:0000256" key="3">
    <source>
        <dbReference type="ARBA" id="ARBA00004979"/>
    </source>
</evidence>
<dbReference type="InterPro" id="IPR037158">
    <property type="entry name" value="Thr_synth_N_sf"/>
</dbReference>
<name>A0AAP9YBN0_9ACTO</name>
<dbReference type="CDD" id="cd01560">
    <property type="entry name" value="Thr-synth_2"/>
    <property type="match status" value="1"/>
</dbReference>